<dbReference type="PANTHER" id="PTHR33154">
    <property type="entry name" value="TRANSCRIPTIONAL REGULATOR, ARSR FAMILY"/>
    <property type="match status" value="1"/>
</dbReference>
<dbReference type="CDD" id="cd00090">
    <property type="entry name" value="HTH_ARSR"/>
    <property type="match status" value="1"/>
</dbReference>
<evidence type="ECO:0000259" key="4">
    <source>
        <dbReference type="PROSITE" id="PS50987"/>
    </source>
</evidence>
<evidence type="ECO:0000313" key="6">
    <source>
        <dbReference type="Proteomes" id="UP000002204"/>
    </source>
</evidence>
<evidence type="ECO:0000256" key="2">
    <source>
        <dbReference type="ARBA" id="ARBA00023125"/>
    </source>
</evidence>
<dbReference type="InterPro" id="IPR036390">
    <property type="entry name" value="WH_DNA-bd_sf"/>
</dbReference>
<accession>C0ZNW7</accession>
<protein>
    <submittedName>
        <fullName evidence="5">Putative ArsR family transcriptional regulator</fullName>
    </submittedName>
</protein>
<dbReference type="SMART" id="SM00418">
    <property type="entry name" value="HTH_ARSR"/>
    <property type="match status" value="1"/>
</dbReference>
<evidence type="ECO:0000313" key="5">
    <source>
        <dbReference type="EMBL" id="BAH35463.1"/>
    </source>
</evidence>
<dbReference type="SUPFAM" id="SSF46785">
    <property type="entry name" value="Winged helix' DNA-binding domain"/>
    <property type="match status" value="1"/>
</dbReference>
<keyword evidence="3" id="KW-0804">Transcription</keyword>
<feature type="domain" description="HTH arsR-type" evidence="4">
    <location>
        <begin position="7"/>
        <end position="115"/>
    </location>
</feature>
<dbReference type="InterPro" id="IPR036388">
    <property type="entry name" value="WH-like_DNA-bd_sf"/>
</dbReference>
<name>C0ZNW7_RHOE4</name>
<dbReference type="Proteomes" id="UP000002204">
    <property type="component" value="Chromosome"/>
</dbReference>
<keyword evidence="1" id="KW-0805">Transcription regulation</keyword>
<organism evidence="5 6">
    <name type="scientific">Rhodococcus erythropolis (strain PR4 / NBRC 100887)</name>
    <dbReference type="NCBI Taxonomy" id="234621"/>
    <lineage>
        <taxon>Bacteria</taxon>
        <taxon>Bacillati</taxon>
        <taxon>Actinomycetota</taxon>
        <taxon>Actinomycetes</taxon>
        <taxon>Mycobacteriales</taxon>
        <taxon>Nocardiaceae</taxon>
        <taxon>Rhodococcus</taxon>
        <taxon>Rhodococcus erythropolis group</taxon>
    </lineage>
</organism>
<dbReference type="eggNOG" id="COG0640">
    <property type="taxonomic scope" value="Bacteria"/>
</dbReference>
<sequence>MRSGWRREGVRSMDALAIFKALSNPTRLQILEWLAHPAKYFDEDSYTQQDLGFHIGVCVGDIQGRSGLAQSVISGYLQGMKDVGLLESERIGKWTYYRRNETVIGEFREFVREKL</sequence>
<dbReference type="GO" id="GO:0003677">
    <property type="term" value="F:DNA binding"/>
    <property type="evidence" value="ECO:0007669"/>
    <property type="project" value="UniProtKB-KW"/>
</dbReference>
<dbReference type="HOGENOM" id="CLU_097806_10_1_11"/>
<proteinExistence type="predicted"/>
<dbReference type="InterPro" id="IPR011991">
    <property type="entry name" value="ArsR-like_HTH"/>
</dbReference>
<evidence type="ECO:0000256" key="3">
    <source>
        <dbReference type="ARBA" id="ARBA00023163"/>
    </source>
</evidence>
<gene>
    <name evidence="5" type="ordered locus">RER_47550</name>
</gene>
<dbReference type="Gene3D" id="1.10.10.10">
    <property type="entry name" value="Winged helix-like DNA-binding domain superfamily/Winged helix DNA-binding domain"/>
    <property type="match status" value="1"/>
</dbReference>
<evidence type="ECO:0000256" key="1">
    <source>
        <dbReference type="ARBA" id="ARBA00023015"/>
    </source>
</evidence>
<dbReference type="InterPro" id="IPR051081">
    <property type="entry name" value="HTH_MetalResp_TranReg"/>
</dbReference>
<reference evidence="5 6" key="2">
    <citation type="journal article" date="2006" name="Environ. Microbiol.">
        <title>Sequence analysis of three plasmids harboured in Rhodococcus erythropolis strain PR4.</title>
        <authorList>
            <person name="Sekine M."/>
            <person name="Tanikawa S."/>
            <person name="Omata S."/>
            <person name="Saito M."/>
            <person name="Fujisawa T."/>
            <person name="Tsukatani N."/>
            <person name="Tajima T."/>
            <person name="Sekigawa T."/>
            <person name="Kosugi H."/>
            <person name="Matsuo Y."/>
            <person name="Nishiko R."/>
            <person name="Imamura K."/>
            <person name="Ito M."/>
            <person name="Narita H."/>
            <person name="Tago S."/>
            <person name="Fujita N."/>
            <person name="Harayama S."/>
        </authorList>
    </citation>
    <scope>NUCLEOTIDE SEQUENCE [LARGE SCALE GENOMIC DNA]</scope>
    <source>
        <strain evidence="6">PR4 / NBRC 100887</strain>
    </source>
</reference>
<dbReference type="EMBL" id="AP008957">
    <property type="protein sequence ID" value="BAH35463.1"/>
    <property type="molecule type" value="Genomic_DNA"/>
</dbReference>
<dbReference type="InterPro" id="IPR001845">
    <property type="entry name" value="HTH_ArsR_DNA-bd_dom"/>
</dbReference>
<dbReference type="GO" id="GO:0003700">
    <property type="term" value="F:DNA-binding transcription factor activity"/>
    <property type="evidence" value="ECO:0007669"/>
    <property type="project" value="InterPro"/>
</dbReference>
<dbReference type="KEGG" id="rer:RER_47550"/>
<keyword evidence="2" id="KW-0238">DNA-binding</keyword>
<dbReference type="PANTHER" id="PTHR33154:SF33">
    <property type="entry name" value="TRANSCRIPTIONAL REPRESSOR SDPR"/>
    <property type="match status" value="1"/>
</dbReference>
<dbReference type="AlphaFoldDB" id="C0ZNW7"/>
<dbReference type="PROSITE" id="PS50987">
    <property type="entry name" value="HTH_ARSR_2"/>
    <property type="match status" value="1"/>
</dbReference>
<reference evidence="6" key="1">
    <citation type="submission" date="2005-03" db="EMBL/GenBank/DDBJ databases">
        <title>Comparison of the complete genome sequences of Rhodococcus erythropolis PR4 and Rhodococcus opacus B4.</title>
        <authorList>
            <person name="Takarada H."/>
            <person name="Sekine M."/>
            <person name="Hosoyama A."/>
            <person name="Yamada R."/>
            <person name="Fujisawa T."/>
            <person name="Omata S."/>
            <person name="Shimizu A."/>
            <person name="Tsukatani N."/>
            <person name="Tanikawa S."/>
            <person name="Fujita N."/>
            <person name="Harayama S."/>
        </authorList>
    </citation>
    <scope>NUCLEOTIDE SEQUENCE [LARGE SCALE GENOMIC DNA]</scope>
    <source>
        <strain evidence="6">PR4 / NBRC 100887</strain>
    </source>
</reference>